<keyword evidence="1" id="KW-0808">Transferase</keyword>
<evidence type="ECO:0000313" key="2">
    <source>
        <dbReference type="Proteomes" id="UP000000851"/>
    </source>
</evidence>
<keyword evidence="2" id="KW-1185">Reference proteome</keyword>
<dbReference type="GO" id="GO:0016740">
    <property type="term" value="F:transferase activity"/>
    <property type="evidence" value="ECO:0007669"/>
    <property type="project" value="UniProtKB-KW"/>
</dbReference>
<dbReference type="InParanoid" id="C7Q3U7"/>
<dbReference type="Proteomes" id="UP000000851">
    <property type="component" value="Chromosome"/>
</dbReference>
<dbReference type="EMBL" id="CP001700">
    <property type="protein sequence ID" value="ACU77705.1"/>
    <property type="molecule type" value="Genomic_DNA"/>
</dbReference>
<dbReference type="STRING" id="479433.Caci_8892"/>
<accession>C7Q3U7</accession>
<dbReference type="Gene3D" id="3.90.1200.10">
    <property type="match status" value="1"/>
</dbReference>
<dbReference type="KEGG" id="cai:Caci_8892"/>
<evidence type="ECO:0000313" key="1">
    <source>
        <dbReference type="EMBL" id="ACU77705.1"/>
    </source>
</evidence>
<dbReference type="SUPFAM" id="SSF56112">
    <property type="entry name" value="Protein kinase-like (PK-like)"/>
    <property type="match status" value="1"/>
</dbReference>
<dbReference type="eggNOG" id="COG2334">
    <property type="taxonomic scope" value="Bacteria"/>
</dbReference>
<reference evidence="1 2" key="1">
    <citation type="journal article" date="2009" name="Stand. Genomic Sci.">
        <title>Complete genome sequence of Catenulispora acidiphila type strain (ID 139908).</title>
        <authorList>
            <person name="Copeland A."/>
            <person name="Lapidus A."/>
            <person name="Glavina Del Rio T."/>
            <person name="Nolan M."/>
            <person name="Lucas S."/>
            <person name="Chen F."/>
            <person name="Tice H."/>
            <person name="Cheng J.F."/>
            <person name="Bruce D."/>
            <person name="Goodwin L."/>
            <person name="Pitluck S."/>
            <person name="Mikhailova N."/>
            <person name="Pati A."/>
            <person name="Ivanova N."/>
            <person name="Mavromatis K."/>
            <person name="Chen A."/>
            <person name="Palaniappan K."/>
            <person name="Chain P."/>
            <person name="Land M."/>
            <person name="Hauser L."/>
            <person name="Chang Y.J."/>
            <person name="Jeffries C.D."/>
            <person name="Chertkov O."/>
            <person name="Brettin T."/>
            <person name="Detter J.C."/>
            <person name="Han C."/>
            <person name="Ali Z."/>
            <person name="Tindall B.J."/>
            <person name="Goker M."/>
            <person name="Bristow J."/>
            <person name="Eisen J.A."/>
            <person name="Markowitz V."/>
            <person name="Hugenholtz P."/>
            <person name="Kyrpides N.C."/>
            <person name="Klenk H.P."/>
        </authorList>
    </citation>
    <scope>NUCLEOTIDE SEQUENCE [LARGE SCALE GENOMIC DNA]</scope>
    <source>
        <strain evidence="2">DSM 44928 / JCM 14897 / NBRC 102108 / NRRL B-24433 / ID139908</strain>
    </source>
</reference>
<sequence>MPEEQLPLPHNRNNAVTRGVWRGEDGLIHKVLTHRRTDAPPQWASSADPRFWNYWRREADVYLSGLPDRLGLGAPKLVELRELPDGDLELLLEDVSGTHGGDLTLEDIAAVAFAMGQAQGSAHLPSEPWFSQGFLADYSTTRPADFSLLEDDSAWSLPLIAAHFPPELRAALVRLHRNRERLLTVMTRLPRTVCHLDLWPNNVIRRPDGAVALLDWAFTGDGAVGEDAGNLVPDSFFDWPLRPDFAEHLPDLVTEAYLDGLKAAGWSGDPRSAVLGIRASAVKYDWLMPWCLQAALEDRHRAYGSGEAVDPHVRYEARAAGLAICARWADEAVELADSLGL</sequence>
<proteinExistence type="predicted"/>
<dbReference type="AlphaFoldDB" id="C7Q3U7"/>
<dbReference type="OrthoDB" id="3816435at2"/>
<organism evidence="1 2">
    <name type="scientific">Catenulispora acidiphila (strain DSM 44928 / JCM 14897 / NBRC 102108 / NRRL B-24433 / ID139908)</name>
    <dbReference type="NCBI Taxonomy" id="479433"/>
    <lineage>
        <taxon>Bacteria</taxon>
        <taxon>Bacillati</taxon>
        <taxon>Actinomycetota</taxon>
        <taxon>Actinomycetes</taxon>
        <taxon>Catenulisporales</taxon>
        <taxon>Catenulisporaceae</taxon>
        <taxon>Catenulispora</taxon>
    </lineage>
</organism>
<name>C7Q3U7_CATAD</name>
<dbReference type="InterPro" id="IPR011009">
    <property type="entry name" value="Kinase-like_dom_sf"/>
</dbReference>
<dbReference type="RefSeq" id="WP_015797429.1">
    <property type="nucleotide sequence ID" value="NC_013131.1"/>
</dbReference>
<protein>
    <submittedName>
        <fullName evidence="1">Aminoglycoside phosphotransferase</fullName>
    </submittedName>
</protein>
<gene>
    <name evidence="1" type="ordered locus">Caci_8892</name>
</gene>
<dbReference type="HOGENOM" id="CLU_065747_0_0_11"/>